<protein>
    <recommendedName>
        <fullName evidence="5">Flavin-containing monooxygenase</fullName>
        <ecNumber evidence="5">1.-.-.-</ecNumber>
    </recommendedName>
</protein>
<dbReference type="InterPro" id="IPR050346">
    <property type="entry name" value="FMO-like"/>
</dbReference>
<keyword evidence="4 5" id="KW-0560">Oxidoreductase</keyword>
<evidence type="ECO:0000256" key="4">
    <source>
        <dbReference type="ARBA" id="ARBA00023002"/>
    </source>
</evidence>
<dbReference type="Proteomes" id="UP001497382">
    <property type="component" value="Unassembled WGS sequence"/>
</dbReference>
<dbReference type="AlphaFoldDB" id="A0AAV2AKY7"/>
<dbReference type="Gene3D" id="3.50.50.60">
    <property type="entry name" value="FAD/NAD(P)-binding domain"/>
    <property type="match status" value="1"/>
</dbReference>
<keyword evidence="5" id="KW-0503">Monooxygenase</keyword>
<comment type="caution">
    <text evidence="6">The sequence shown here is derived from an EMBL/GenBank/DDBJ whole genome shotgun (WGS) entry which is preliminary data.</text>
</comment>
<dbReference type="FunFam" id="3.50.50.60:FF:000042">
    <property type="entry name" value="Dimethylaniline monooxygenase [N-oxide-forming]"/>
    <property type="match status" value="1"/>
</dbReference>
<evidence type="ECO:0000256" key="1">
    <source>
        <dbReference type="ARBA" id="ARBA00009183"/>
    </source>
</evidence>
<reference evidence="6 7" key="1">
    <citation type="submission" date="2024-04" db="EMBL/GenBank/DDBJ databases">
        <authorList>
            <person name="Rising A."/>
            <person name="Reimegard J."/>
            <person name="Sonavane S."/>
            <person name="Akerstrom W."/>
            <person name="Nylinder S."/>
            <person name="Hedman E."/>
            <person name="Kallberg Y."/>
        </authorList>
    </citation>
    <scope>NUCLEOTIDE SEQUENCE [LARGE SCALE GENOMIC DNA]</scope>
</reference>
<evidence type="ECO:0000313" key="7">
    <source>
        <dbReference type="Proteomes" id="UP001497382"/>
    </source>
</evidence>
<dbReference type="EMBL" id="CAXIEN010000174">
    <property type="protein sequence ID" value="CAL1283935.1"/>
    <property type="molecule type" value="Genomic_DNA"/>
</dbReference>
<keyword evidence="7" id="KW-1185">Reference proteome</keyword>
<evidence type="ECO:0000256" key="2">
    <source>
        <dbReference type="ARBA" id="ARBA00022630"/>
    </source>
</evidence>
<keyword evidence="2 5" id="KW-0285">Flavoprotein</keyword>
<sequence>MTSEKTTCVYDGIMVCIGHINRPNMPTYPGQEIFKGHLIHSHSVKGAEPYRGKTVVVVGMGCSGLDSAIEISNVAKQVRLSECS</sequence>
<dbReference type="Pfam" id="PF00743">
    <property type="entry name" value="FMO-like"/>
    <property type="match status" value="1"/>
</dbReference>
<dbReference type="EC" id="1.-.-.-" evidence="5"/>
<dbReference type="PANTHER" id="PTHR23023">
    <property type="entry name" value="DIMETHYLANILINE MONOOXYGENASE"/>
    <property type="match status" value="1"/>
</dbReference>
<name>A0AAV2AKY7_9ARAC</name>
<comment type="similarity">
    <text evidence="1 5">Belongs to the FMO family.</text>
</comment>
<dbReference type="GO" id="GO:0004499">
    <property type="term" value="F:N,N-dimethylaniline monooxygenase activity"/>
    <property type="evidence" value="ECO:0007669"/>
    <property type="project" value="InterPro"/>
</dbReference>
<organism evidence="6 7">
    <name type="scientific">Larinioides sclopetarius</name>
    <dbReference type="NCBI Taxonomy" id="280406"/>
    <lineage>
        <taxon>Eukaryota</taxon>
        <taxon>Metazoa</taxon>
        <taxon>Ecdysozoa</taxon>
        <taxon>Arthropoda</taxon>
        <taxon>Chelicerata</taxon>
        <taxon>Arachnida</taxon>
        <taxon>Araneae</taxon>
        <taxon>Araneomorphae</taxon>
        <taxon>Entelegynae</taxon>
        <taxon>Araneoidea</taxon>
        <taxon>Araneidae</taxon>
        <taxon>Larinioides</taxon>
    </lineage>
</organism>
<dbReference type="GO" id="GO:0050661">
    <property type="term" value="F:NADP binding"/>
    <property type="evidence" value="ECO:0007669"/>
    <property type="project" value="InterPro"/>
</dbReference>
<accession>A0AAV2AKY7</accession>
<evidence type="ECO:0000256" key="3">
    <source>
        <dbReference type="ARBA" id="ARBA00022827"/>
    </source>
</evidence>
<comment type="cofactor">
    <cofactor evidence="5">
        <name>FAD</name>
        <dbReference type="ChEBI" id="CHEBI:57692"/>
    </cofactor>
</comment>
<evidence type="ECO:0000256" key="5">
    <source>
        <dbReference type="RuleBase" id="RU361177"/>
    </source>
</evidence>
<dbReference type="GO" id="GO:0050660">
    <property type="term" value="F:flavin adenine dinucleotide binding"/>
    <property type="evidence" value="ECO:0007669"/>
    <property type="project" value="InterPro"/>
</dbReference>
<gene>
    <name evidence="6" type="ORF">LARSCL_LOCUS12896</name>
</gene>
<dbReference type="InterPro" id="IPR036188">
    <property type="entry name" value="FAD/NAD-bd_sf"/>
</dbReference>
<evidence type="ECO:0000313" key="6">
    <source>
        <dbReference type="EMBL" id="CAL1283935.1"/>
    </source>
</evidence>
<proteinExistence type="inferred from homology"/>
<dbReference type="SUPFAM" id="SSF51905">
    <property type="entry name" value="FAD/NAD(P)-binding domain"/>
    <property type="match status" value="1"/>
</dbReference>
<keyword evidence="3 5" id="KW-0274">FAD</keyword>
<dbReference type="InterPro" id="IPR020946">
    <property type="entry name" value="Flavin_mOase-like"/>
</dbReference>